<dbReference type="RefSeq" id="WP_074772185.1">
    <property type="nucleotide sequence ID" value="NZ_FNKP01000003.1"/>
</dbReference>
<organism evidence="2 3">
    <name type="scientific">Paraburkholderia fungorum</name>
    <dbReference type="NCBI Taxonomy" id="134537"/>
    <lineage>
        <taxon>Bacteria</taxon>
        <taxon>Pseudomonadati</taxon>
        <taxon>Pseudomonadota</taxon>
        <taxon>Betaproteobacteria</taxon>
        <taxon>Burkholderiales</taxon>
        <taxon>Burkholderiaceae</taxon>
        <taxon>Paraburkholderia</taxon>
    </lineage>
</organism>
<dbReference type="PANTHER" id="PTHR36154:SF1">
    <property type="entry name" value="DNA-BINDING TRANSCRIPTIONAL ACTIVATOR ALPA"/>
    <property type="match status" value="1"/>
</dbReference>
<reference evidence="3" key="1">
    <citation type="submission" date="2016-10" db="EMBL/GenBank/DDBJ databases">
        <authorList>
            <person name="Varghese N."/>
        </authorList>
    </citation>
    <scope>NUCLEOTIDE SEQUENCE [LARGE SCALE GENOMIC DNA]</scope>
    <source>
        <strain evidence="3">GAS106B</strain>
    </source>
</reference>
<sequence length="102" mass="11329">MNSRTKNAARTDVERRVSERLLRMPEVAQRVGLSNSTIYLKVAQGQFPRPIKVGATAVRWRESEVDQWIADCIAADAHRHSETGKGPTPQPPRQAKPTGPEA</sequence>
<dbReference type="InterPro" id="IPR010260">
    <property type="entry name" value="AlpA"/>
</dbReference>
<evidence type="ECO:0000313" key="2">
    <source>
        <dbReference type="EMBL" id="SDR51157.1"/>
    </source>
</evidence>
<gene>
    <name evidence="2" type="ORF">SAMN05443245_6848</name>
</gene>
<accession>A0A1H1JP16</accession>
<dbReference type="Gene3D" id="1.10.238.160">
    <property type="match status" value="1"/>
</dbReference>
<dbReference type="PANTHER" id="PTHR36154">
    <property type="entry name" value="DNA-BINDING TRANSCRIPTIONAL ACTIVATOR ALPA"/>
    <property type="match status" value="1"/>
</dbReference>
<proteinExistence type="predicted"/>
<dbReference type="SUPFAM" id="SSF46955">
    <property type="entry name" value="Putative DNA-binding domain"/>
    <property type="match status" value="1"/>
</dbReference>
<protein>
    <submittedName>
        <fullName evidence="2">Transcriptional regulator, AlpA family</fullName>
    </submittedName>
</protein>
<dbReference type="InterPro" id="IPR052931">
    <property type="entry name" value="Prophage_regulatory_activator"/>
</dbReference>
<dbReference type="OrthoDB" id="8455288at2"/>
<dbReference type="EMBL" id="FNKP01000003">
    <property type="protein sequence ID" value="SDR51157.1"/>
    <property type="molecule type" value="Genomic_DNA"/>
</dbReference>
<name>A0A1H1JP16_9BURK</name>
<feature type="region of interest" description="Disordered" evidence="1">
    <location>
        <begin position="76"/>
        <end position="102"/>
    </location>
</feature>
<dbReference type="AlphaFoldDB" id="A0A1H1JP16"/>
<dbReference type="InterPro" id="IPR009061">
    <property type="entry name" value="DNA-bd_dom_put_sf"/>
</dbReference>
<evidence type="ECO:0000256" key="1">
    <source>
        <dbReference type="SAM" id="MobiDB-lite"/>
    </source>
</evidence>
<evidence type="ECO:0000313" key="3">
    <source>
        <dbReference type="Proteomes" id="UP000183487"/>
    </source>
</evidence>
<dbReference type="Pfam" id="PF05930">
    <property type="entry name" value="Phage_AlpA"/>
    <property type="match status" value="1"/>
</dbReference>
<keyword evidence="3" id="KW-1185">Reference proteome</keyword>
<dbReference type="Proteomes" id="UP000183487">
    <property type="component" value="Unassembled WGS sequence"/>
</dbReference>